<dbReference type="AlphaFoldDB" id="A0A1S6QK64"/>
<dbReference type="PANTHER" id="PTHR23407">
    <property type="entry name" value="ATPASE INHIBITOR/5-FORMYLTETRAHYDROFOLATE CYCLO-LIGASE"/>
    <property type="match status" value="1"/>
</dbReference>
<dbReference type="PANTHER" id="PTHR23407:SF1">
    <property type="entry name" value="5-FORMYLTETRAHYDROFOLATE CYCLO-LIGASE"/>
    <property type="match status" value="1"/>
</dbReference>
<dbReference type="InterPro" id="IPR002698">
    <property type="entry name" value="FTHF_cligase"/>
</dbReference>
<evidence type="ECO:0000256" key="5">
    <source>
        <dbReference type="RuleBase" id="RU361279"/>
    </source>
</evidence>
<dbReference type="Proteomes" id="UP000030361">
    <property type="component" value="Chromosome"/>
</dbReference>
<comment type="catalytic activity">
    <reaction evidence="5">
        <text>(6S)-5-formyl-5,6,7,8-tetrahydrofolate + ATP = (6R)-5,10-methenyltetrahydrofolate + ADP + phosphate</text>
        <dbReference type="Rhea" id="RHEA:10488"/>
        <dbReference type="ChEBI" id="CHEBI:30616"/>
        <dbReference type="ChEBI" id="CHEBI:43474"/>
        <dbReference type="ChEBI" id="CHEBI:57455"/>
        <dbReference type="ChEBI" id="CHEBI:57457"/>
        <dbReference type="ChEBI" id="CHEBI:456216"/>
        <dbReference type="EC" id="6.3.3.2"/>
    </reaction>
</comment>
<comment type="similarity">
    <text evidence="1 5">Belongs to the 5-formyltetrahydrofolate cyclo-ligase family.</text>
</comment>
<dbReference type="GO" id="GO:0009396">
    <property type="term" value="P:folic acid-containing compound biosynthetic process"/>
    <property type="evidence" value="ECO:0007669"/>
    <property type="project" value="TreeGrafter"/>
</dbReference>
<keyword evidence="6" id="KW-0436">Ligase</keyword>
<dbReference type="eggNOG" id="COG0212">
    <property type="taxonomic scope" value="Bacteria"/>
</dbReference>
<comment type="cofactor">
    <cofactor evidence="5">
        <name>Mg(2+)</name>
        <dbReference type="ChEBI" id="CHEBI:18420"/>
    </cofactor>
</comment>
<proteinExistence type="inferred from homology"/>
<reference evidence="6 7" key="1">
    <citation type="journal article" date="2015" name="Genome Announc.">
        <title>Genome Sequence of Lactobacillus curieae CCTCC M 2011381T, a Novel Producer of Gamma-aminobutyric Acid.</title>
        <authorList>
            <person name="Wang Y."/>
            <person name="Wang Y."/>
            <person name="Lang C."/>
            <person name="Wei D."/>
            <person name="Xu P."/>
            <person name="Xie J."/>
        </authorList>
    </citation>
    <scope>NUCLEOTIDE SEQUENCE [LARGE SCALE GENOMIC DNA]</scope>
    <source>
        <strain evidence="6 7">CCTCC M 2011381</strain>
    </source>
</reference>
<feature type="binding site" evidence="4">
    <location>
        <begin position="8"/>
        <end position="12"/>
    </location>
    <ligand>
        <name>ATP</name>
        <dbReference type="ChEBI" id="CHEBI:30616"/>
    </ligand>
</feature>
<dbReference type="EC" id="6.3.3.2" evidence="5"/>
<dbReference type="SUPFAM" id="SSF100950">
    <property type="entry name" value="NagB/RpiA/CoA transferase-like"/>
    <property type="match status" value="1"/>
</dbReference>
<dbReference type="NCBIfam" id="TIGR02727">
    <property type="entry name" value="MTHFS_bact"/>
    <property type="match status" value="1"/>
</dbReference>
<feature type="binding site" evidence="4">
    <location>
        <position position="60"/>
    </location>
    <ligand>
        <name>substrate</name>
    </ligand>
</feature>
<dbReference type="KEGG" id="lcu:PL11_008645"/>
<keyword evidence="5" id="KW-0479">Metal-binding</keyword>
<dbReference type="EMBL" id="CP018906">
    <property type="protein sequence ID" value="AQW21980.1"/>
    <property type="molecule type" value="Genomic_DNA"/>
</dbReference>
<dbReference type="GO" id="GO:0005524">
    <property type="term" value="F:ATP binding"/>
    <property type="evidence" value="ECO:0007669"/>
    <property type="project" value="UniProtKB-KW"/>
</dbReference>
<feature type="binding site" evidence="4">
    <location>
        <begin position="136"/>
        <end position="144"/>
    </location>
    <ligand>
        <name>ATP</name>
        <dbReference type="ChEBI" id="CHEBI:30616"/>
    </ligand>
</feature>
<dbReference type="Gene3D" id="3.40.50.10420">
    <property type="entry name" value="NagB/RpiA/CoA transferase-like"/>
    <property type="match status" value="1"/>
</dbReference>
<keyword evidence="5" id="KW-0460">Magnesium</keyword>
<keyword evidence="3 4" id="KW-0067">ATP-binding</keyword>
<dbReference type="InterPro" id="IPR024185">
    <property type="entry name" value="FTHF_cligase-like_sf"/>
</dbReference>
<keyword evidence="7" id="KW-1185">Reference proteome</keyword>
<dbReference type="InterPro" id="IPR037171">
    <property type="entry name" value="NagB/RpiA_transferase-like"/>
</dbReference>
<dbReference type="GO" id="GO:0035999">
    <property type="term" value="P:tetrahydrofolate interconversion"/>
    <property type="evidence" value="ECO:0007669"/>
    <property type="project" value="TreeGrafter"/>
</dbReference>
<name>A0A1S6QK64_9LACO</name>
<dbReference type="OrthoDB" id="9801938at2"/>
<evidence type="ECO:0000313" key="6">
    <source>
        <dbReference type="EMBL" id="AQW21980.1"/>
    </source>
</evidence>
<protein>
    <recommendedName>
        <fullName evidence="5">5-formyltetrahydrofolate cyclo-ligase</fullName>
        <ecNumber evidence="5">6.3.3.2</ecNumber>
    </recommendedName>
</protein>
<evidence type="ECO:0000256" key="2">
    <source>
        <dbReference type="ARBA" id="ARBA00022741"/>
    </source>
</evidence>
<organism evidence="6 7">
    <name type="scientific">Lentilactobacillus curieae</name>
    <dbReference type="NCBI Taxonomy" id="1138822"/>
    <lineage>
        <taxon>Bacteria</taxon>
        <taxon>Bacillati</taxon>
        <taxon>Bacillota</taxon>
        <taxon>Bacilli</taxon>
        <taxon>Lactobacillales</taxon>
        <taxon>Lactobacillaceae</taxon>
        <taxon>Lentilactobacillus</taxon>
    </lineage>
</organism>
<evidence type="ECO:0000256" key="4">
    <source>
        <dbReference type="PIRSR" id="PIRSR006806-1"/>
    </source>
</evidence>
<evidence type="ECO:0000256" key="3">
    <source>
        <dbReference type="ARBA" id="ARBA00022840"/>
    </source>
</evidence>
<sequence length="184" mass="20805">MVVSGMKKSEIRKSVIPALSEYVKSPAGRANAQDLYQQLFESDDFKQSSTVGVTLNMEDELDTQPIIDKLNNLNKRVVVPRTLPDFQMEFVVLDERTRLERTKFGVREPVGGQVVDPSDIDLLIVPGVAFTPLGERVGFGAGFYDRYLKKFSGRTITLALKPQFFDKADWVVDDYDVLVQQVFH</sequence>
<gene>
    <name evidence="6" type="ORF">PL11_008645</name>
</gene>
<evidence type="ECO:0000313" key="7">
    <source>
        <dbReference type="Proteomes" id="UP000030361"/>
    </source>
</evidence>
<accession>A0A1S6QK64</accession>
<dbReference type="Pfam" id="PF01812">
    <property type="entry name" value="5-FTHF_cyc-lig"/>
    <property type="match status" value="1"/>
</dbReference>
<evidence type="ECO:0000256" key="1">
    <source>
        <dbReference type="ARBA" id="ARBA00010638"/>
    </source>
</evidence>
<dbReference type="PIRSF" id="PIRSF006806">
    <property type="entry name" value="FTHF_cligase"/>
    <property type="match status" value="1"/>
</dbReference>
<dbReference type="GO" id="GO:0046872">
    <property type="term" value="F:metal ion binding"/>
    <property type="evidence" value="ECO:0007669"/>
    <property type="project" value="UniProtKB-KW"/>
</dbReference>
<keyword evidence="2 4" id="KW-0547">Nucleotide-binding</keyword>
<dbReference type="GO" id="GO:0030272">
    <property type="term" value="F:5-formyltetrahydrofolate cyclo-ligase activity"/>
    <property type="evidence" value="ECO:0007669"/>
    <property type="project" value="UniProtKB-EC"/>
</dbReference>
<feature type="binding site" evidence="4">
    <location>
        <position position="55"/>
    </location>
    <ligand>
        <name>substrate</name>
    </ligand>
</feature>